<sequence>MITTSLVPDYYITYFIIAVSGTRPHDLSHSDYIQKSRSGSCSESPQERLNKMSSEGANKFCADCGAPDPKWVSSNIGAFICIKCSGVHRSLGVHISKILSVKLDVWTDEEVDALKELGGNAIVNYKFEGSIPDNFLKPKPDSSIQERADFIRRKYELQQFLRADKLINCPLPYPSPSSSKSGSVEKNSSHRSHSRGFAFRNSWKKSEGKSTKKSNSMVGMVEFVGLIKVNIVKGSNLAVRDMMSSHSDPYVILALGNQSVKTQPVKNNLNPVWKDLLMLSIPDNIPPLKLLVYDKDTFTYDDHMGEAEIDIQPLVAAAKAAENLKSGESMELGKLIASKENMLVFDSSISLEQGKVKQTITLKLNNVERGLLEIELECVILT</sequence>
<comment type="caution">
    <text evidence="9">The sequence shown here is derived from an EMBL/GenBank/DDBJ whole genome shotgun (WGS) entry which is preliminary data.</text>
</comment>
<dbReference type="InterPro" id="IPR044518">
    <property type="entry name" value="ARF_GAP_AGD11/12/13"/>
</dbReference>
<evidence type="ECO:0000259" key="8">
    <source>
        <dbReference type="PROSITE" id="PS50115"/>
    </source>
</evidence>
<dbReference type="PANTHER" id="PTHR46220:SF2">
    <property type="entry name" value="ADP-RIBOSYLATION FACTOR GTPASE-ACTIVATING PROTEIN AGD11-RELATED"/>
    <property type="match status" value="1"/>
</dbReference>
<dbReference type="InterPro" id="IPR035892">
    <property type="entry name" value="C2_domain_sf"/>
</dbReference>
<evidence type="ECO:0000313" key="9">
    <source>
        <dbReference type="EMBL" id="KAK1370488.1"/>
    </source>
</evidence>
<reference evidence="9" key="2">
    <citation type="submission" date="2023-05" db="EMBL/GenBank/DDBJ databases">
        <authorList>
            <person name="Schelkunov M.I."/>
        </authorList>
    </citation>
    <scope>NUCLEOTIDE SEQUENCE</scope>
    <source>
        <strain evidence="9">Hsosn_3</strain>
        <tissue evidence="9">Leaf</tissue>
    </source>
</reference>
<feature type="compositionally biased region" description="Low complexity" evidence="6">
    <location>
        <begin position="176"/>
        <end position="186"/>
    </location>
</feature>
<dbReference type="PROSITE" id="PS50115">
    <property type="entry name" value="ARFGAP"/>
    <property type="match status" value="1"/>
</dbReference>
<dbReference type="GO" id="GO:0005543">
    <property type="term" value="F:phospholipid binding"/>
    <property type="evidence" value="ECO:0007669"/>
    <property type="project" value="InterPro"/>
</dbReference>
<feature type="domain" description="C2" evidence="7">
    <location>
        <begin position="208"/>
        <end position="324"/>
    </location>
</feature>
<keyword evidence="1" id="KW-0343">GTPase activation</keyword>
<feature type="domain" description="Arf-GAP" evidence="8">
    <location>
        <begin position="46"/>
        <end position="160"/>
    </location>
</feature>
<dbReference type="InterPro" id="IPR037278">
    <property type="entry name" value="ARFGAP/RecO"/>
</dbReference>
<dbReference type="InterPro" id="IPR000008">
    <property type="entry name" value="C2_dom"/>
</dbReference>
<dbReference type="Gene3D" id="2.60.40.150">
    <property type="entry name" value="C2 domain"/>
    <property type="match status" value="1"/>
</dbReference>
<dbReference type="Gene3D" id="1.10.220.150">
    <property type="entry name" value="Arf GTPase activating protein"/>
    <property type="match status" value="1"/>
</dbReference>
<dbReference type="AlphaFoldDB" id="A0AAD8MFU0"/>
<feature type="region of interest" description="Disordered" evidence="6">
    <location>
        <begin position="173"/>
        <end position="195"/>
    </location>
</feature>
<dbReference type="PRINTS" id="PR00405">
    <property type="entry name" value="REVINTRACTNG"/>
</dbReference>
<keyword evidence="3 5" id="KW-0863">Zinc-finger</keyword>
<dbReference type="CDD" id="cd04038">
    <property type="entry name" value="C2_ArfGAP"/>
    <property type="match status" value="1"/>
</dbReference>
<keyword evidence="2" id="KW-0479">Metal-binding</keyword>
<dbReference type="EMBL" id="JAUIZM010000008">
    <property type="protein sequence ID" value="KAK1370488.1"/>
    <property type="molecule type" value="Genomic_DNA"/>
</dbReference>
<gene>
    <name evidence="9" type="ORF">POM88_036580</name>
</gene>
<dbReference type="GO" id="GO:0005096">
    <property type="term" value="F:GTPase activator activity"/>
    <property type="evidence" value="ECO:0007669"/>
    <property type="project" value="UniProtKB-KW"/>
</dbReference>
<proteinExistence type="predicted"/>
<dbReference type="Pfam" id="PF01412">
    <property type="entry name" value="ArfGap"/>
    <property type="match status" value="1"/>
</dbReference>
<dbReference type="SUPFAM" id="SSF57863">
    <property type="entry name" value="ArfGap/RecO-like zinc finger"/>
    <property type="match status" value="1"/>
</dbReference>
<dbReference type="FunFam" id="1.10.220.150:FF:000009">
    <property type="entry name" value="stromal membrane-associated protein 1 isoform X1"/>
    <property type="match status" value="1"/>
</dbReference>
<dbReference type="SUPFAM" id="SSF49562">
    <property type="entry name" value="C2 domain (Calcium/lipid-binding domain, CaLB)"/>
    <property type="match status" value="1"/>
</dbReference>
<evidence type="ECO:0000256" key="2">
    <source>
        <dbReference type="ARBA" id="ARBA00022723"/>
    </source>
</evidence>
<name>A0AAD8MFU0_9APIA</name>
<evidence type="ECO:0000256" key="4">
    <source>
        <dbReference type="ARBA" id="ARBA00022833"/>
    </source>
</evidence>
<evidence type="ECO:0000256" key="1">
    <source>
        <dbReference type="ARBA" id="ARBA00022468"/>
    </source>
</evidence>
<organism evidence="9 10">
    <name type="scientific">Heracleum sosnowskyi</name>
    <dbReference type="NCBI Taxonomy" id="360622"/>
    <lineage>
        <taxon>Eukaryota</taxon>
        <taxon>Viridiplantae</taxon>
        <taxon>Streptophyta</taxon>
        <taxon>Embryophyta</taxon>
        <taxon>Tracheophyta</taxon>
        <taxon>Spermatophyta</taxon>
        <taxon>Magnoliopsida</taxon>
        <taxon>eudicotyledons</taxon>
        <taxon>Gunneridae</taxon>
        <taxon>Pentapetalae</taxon>
        <taxon>asterids</taxon>
        <taxon>campanulids</taxon>
        <taxon>Apiales</taxon>
        <taxon>Apiaceae</taxon>
        <taxon>Apioideae</taxon>
        <taxon>apioid superclade</taxon>
        <taxon>Tordylieae</taxon>
        <taxon>Tordyliinae</taxon>
        <taxon>Heracleum</taxon>
    </lineage>
</organism>
<dbReference type="SMART" id="SM00239">
    <property type="entry name" value="C2"/>
    <property type="match status" value="1"/>
</dbReference>
<reference evidence="9" key="1">
    <citation type="submission" date="2023-02" db="EMBL/GenBank/DDBJ databases">
        <title>Genome of toxic invasive species Heracleum sosnowskyi carries increased number of genes despite the absence of recent whole-genome duplications.</title>
        <authorList>
            <person name="Schelkunov M."/>
            <person name="Shtratnikova V."/>
            <person name="Makarenko M."/>
            <person name="Klepikova A."/>
            <person name="Omelchenko D."/>
            <person name="Novikova G."/>
            <person name="Obukhova E."/>
            <person name="Bogdanov V."/>
            <person name="Penin A."/>
            <person name="Logacheva M."/>
        </authorList>
    </citation>
    <scope>NUCLEOTIDE SEQUENCE</scope>
    <source>
        <strain evidence="9">Hsosn_3</strain>
        <tissue evidence="9">Leaf</tissue>
    </source>
</reference>
<keyword evidence="4" id="KW-0862">Zinc</keyword>
<evidence type="ECO:0000256" key="3">
    <source>
        <dbReference type="ARBA" id="ARBA00022771"/>
    </source>
</evidence>
<dbReference type="PROSITE" id="PS50004">
    <property type="entry name" value="C2"/>
    <property type="match status" value="1"/>
</dbReference>
<dbReference type="InterPro" id="IPR038508">
    <property type="entry name" value="ArfGAP_dom_sf"/>
</dbReference>
<dbReference type="CDD" id="cd08204">
    <property type="entry name" value="ArfGap"/>
    <property type="match status" value="1"/>
</dbReference>
<accession>A0AAD8MFU0</accession>
<evidence type="ECO:0000256" key="5">
    <source>
        <dbReference type="PROSITE-ProRule" id="PRU00288"/>
    </source>
</evidence>
<keyword evidence="10" id="KW-1185">Reference proteome</keyword>
<dbReference type="InterPro" id="IPR001164">
    <property type="entry name" value="ArfGAP_dom"/>
</dbReference>
<evidence type="ECO:0000313" key="10">
    <source>
        <dbReference type="Proteomes" id="UP001237642"/>
    </source>
</evidence>
<protein>
    <submittedName>
        <fullName evidence="9">ADP-ribosylation factor GTPase-activating protein AGD11</fullName>
    </submittedName>
</protein>
<evidence type="ECO:0000259" key="7">
    <source>
        <dbReference type="PROSITE" id="PS50004"/>
    </source>
</evidence>
<dbReference type="PANTHER" id="PTHR46220">
    <property type="entry name" value="ADP-RIBOSYLATION FACTOR GTPASE-ACTIVATING PROTEIN AGD12"/>
    <property type="match status" value="1"/>
</dbReference>
<dbReference type="Pfam" id="PF00168">
    <property type="entry name" value="C2"/>
    <property type="match status" value="1"/>
</dbReference>
<dbReference type="GO" id="GO:0008270">
    <property type="term" value="F:zinc ion binding"/>
    <property type="evidence" value="ECO:0007669"/>
    <property type="project" value="UniProtKB-KW"/>
</dbReference>
<dbReference type="Proteomes" id="UP001237642">
    <property type="component" value="Unassembled WGS sequence"/>
</dbReference>
<dbReference type="SMART" id="SM00105">
    <property type="entry name" value="ArfGap"/>
    <property type="match status" value="1"/>
</dbReference>
<evidence type="ECO:0000256" key="6">
    <source>
        <dbReference type="SAM" id="MobiDB-lite"/>
    </source>
</evidence>